<feature type="signal peptide" evidence="1">
    <location>
        <begin position="1"/>
        <end position="22"/>
    </location>
</feature>
<evidence type="ECO:0000256" key="1">
    <source>
        <dbReference type="SAM" id="SignalP"/>
    </source>
</evidence>
<evidence type="ECO:0000259" key="2">
    <source>
        <dbReference type="Pfam" id="PF11827"/>
    </source>
</evidence>
<accession>A0ABU7H0C4</accession>
<feature type="chain" id="PRO_5046159131" evidence="1">
    <location>
        <begin position="23"/>
        <end position="168"/>
    </location>
</feature>
<keyword evidence="1" id="KW-0732">Signal</keyword>
<name>A0ABU7H0C4_9SPHI</name>
<keyword evidence="4" id="KW-1185">Reference proteome</keyword>
<protein>
    <submittedName>
        <fullName evidence="3">DUF3347 domain-containing protein</fullName>
    </submittedName>
</protein>
<dbReference type="RefSeq" id="WP_330145397.1">
    <property type="nucleotide sequence ID" value="NZ_JAZDQU010000001.1"/>
</dbReference>
<sequence>MKTIKMVAVALFTVFGITTAFAQKNAKPAFNKILNHYMVTKNALADDKKDKAVVDAKEFLEAVKAFPAAELKGEQKKLWDEQSAELIKGATPISSNNVLKDQRESFKTVSYAMIKLVKGLKMNSSEIYLQYCPMVKSSWLNEVKAVQNPYYGSMMYDCGEVKETISKK</sequence>
<evidence type="ECO:0000313" key="4">
    <source>
        <dbReference type="Proteomes" id="UP001337681"/>
    </source>
</evidence>
<comment type="caution">
    <text evidence="3">The sequence shown here is derived from an EMBL/GenBank/DDBJ whole genome shotgun (WGS) entry which is preliminary data.</text>
</comment>
<dbReference type="Pfam" id="PF11827">
    <property type="entry name" value="DUF3347"/>
    <property type="match status" value="1"/>
</dbReference>
<evidence type="ECO:0000313" key="3">
    <source>
        <dbReference type="EMBL" id="MEE1884483.1"/>
    </source>
</evidence>
<dbReference type="Proteomes" id="UP001337681">
    <property type="component" value="Unassembled WGS sequence"/>
</dbReference>
<dbReference type="InterPro" id="IPR021782">
    <property type="entry name" value="DUF3347"/>
</dbReference>
<feature type="domain" description="DUF3347" evidence="2">
    <location>
        <begin position="33"/>
        <end position="123"/>
    </location>
</feature>
<reference evidence="3 4" key="1">
    <citation type="submission" date="2024-01" db="EMBL/GenBank/DDBJ databases">
        <title>Pedobacter sp. nov., isolated from oil-contaminated soil.</title>
        <authorList>
            <person name="Le N.T.T."/>
        </authorList>
    </citation>
    <scope>NUCLEOTIDE SEQUENCE [LARGE SCALE GENOMIC DNA]</scope>
    <source>
        <strain evidence="3 4">VNH31</strain>
    </source>
</reference>
<gene>
    <name evidence="3" type="ORF">VRU49_03515</name>
</gene>
<proteinExistence type="predicted"/>
<organism evidence="3 4">
    <name type="scientific">Pedobacter flavus</name>
    <dbReference type="NCBI Taxonomy" id="3113906"/>
    <lineage>
        <taxon>Bacteria</taxon>
        <taxon>Pseudomonadati</taxon>
        <taxon>Bacteroidota</taxon>
        <taxon>Sphingobacteriia</taxon>
        <taxon>Sphingobacteriales</taxon>
        <taxon>Sphingobacteriaceae</taxon>
        <taxon>Pedobacter</taxon>
    </lineage>
</organism>
<dbReference type="EMBL" id="JAZDQU010000001">
    <property type="protein sequence ID" value="MEE1884483.1"/>
    <property type="molecule type" value="Genomic_DNA"/>
</dbReference>